<dbReference type="AlphaFoldDB" id="A0AAF0FPH4"/>
<protein>
    <submittedName>
        <fullName evidence="1">Uncharacterized protein</fullName>
    </submittedName>
</protein>
<reference evidence="1" key="1">
    <citation type="submission" date="2022-01" db="EMBL/GenBank/DDBJ databases">
        <title>Complete genome of Methanomicrobium antiquum DSM 21220.</title>
        <authorList>
            <person name="Chen S.-C."/>
            <person name="You Y.-T."/>
            <person name="Zhou Y.-Z."/>
            <person name="Lai M.-C."/>
        </authorList>
    </citation>
    <scope>NUCLEOTIDE SEQUENCE</scope>
    <source>
        <strain evidence="1">DSM 21220</strain>
    </source>
</reference>
<dbReference type="InterPro" id="IPR036388">
    <property type="entry name" value="WH-like_DNA-bd_sf"/>
</dbReference>
<keyword evidence="2" id="KW-1185">Reference proteome</keyword>
<dbReference type="KEGG" id="manq:L1994_08555"/>
<dbReference type="InterPro" id="IPR036390">
    <property type="entry name" value="WH_DNA-bd_sf"/>
</dbReference>
<organism evidence="1 2">
    <name type="scientific">Methanomicrobium antiquum</name>
    <dbReference type="NCBI Taxonomy" id="487686"/>
    <lineage>
        <taxon>Archaea</taxon>
        <taxon>Methanobacteriati</taxon>
        <taxon>Methanobacteriota</taxon>
        <taxon>Stenosarchaea group</taxon>
        <taxon>Methanomicrobia</taxon>
        <taxon>Methanomicrobiales</taxon>
        <taxon>Methanomicrobiaceae</taxon>
        <taxon>Methanomicrobium</taxon>
    </lineage>
</organism>
<evidence type="ECO:0000313" key="2">
    <source>
        <dbReference type="Proteomes" id="UP001218895"/>
    </source>
</evidence>
<sequence length="102" mass="11400">MLQKLLNETELVGRHLEVIRIVLANQPIGIMKLSEILGIPSHRVRYSLKVLEQLGYIRASPSGAVATEKASELIGNLDEEIDSLIKILDSIRKKKSGEFHNI</sequence>
<dbReference type="SUPFAM" id="SSF46785">
    <property type="entry name" value="Winged helix' DNA-binding domain"/>
    <property type="match status" value="1"/>
</dbReference>
<dbReference type="Proteomes" id="UP001218895">
    <property type="component" value="Chromosome"/>
</dbReference>
<proteinExistence type="predicted"/>
<gene>
    <name evidence="1" type="ORF">L1994_08555</name>
</gene>
<dbReference type="GeneID" id="79950443"/>
<dbReference type="RefSeq" id="WP_278099033.1">
    <property type="nucleotide sequence ID" value="NZ_CP091092.1"/>
</dbReference>
<accession>A0AAF0FPH4</accession>
<name>A0AAF0FPH4_9EURY</name>
<evidence type="ECO:0000313" key="1">
    <source>
        <dbReference type="EMBL" id="WFN36194.1"/>
    </source>
</evidence>
<dbReference type="Gene3D" id="1.10.10.10">
    <property type="entry name" value="Winged helix-like DNA-binding domain superfamily/Winged helix DNA-binding domain"/>
    <property type="match status" value="1"/>
</dbReference>
<dbReference type="EMBL" id="CP091092">
    <property type="protein sequence ID" value="WFN36194.1"/>
    <property type="molecule type" value="Genomic_DNA"/>
</dbReference>